<dbReference type="InterPro" id="IPR006311">
    <property type="entry name" value="TAT_signal"/>
</dbReference>
<dbReference type="CDD" id="cd13874">
    <property type="entry name" value="CuRO_2_CopA"/>
    <property type="match status" value="1"/>
</dbReference>
<dbReference type="PANTHER" id="PTHR11709:SF394">
    <property type="entry name" value="FI03373P-RELATED"/>
    <property type="match status" value="1"/>
</dbReference>
<dbReference type="InterPro" id="IPR001117">
    <property type="entry name" value="Cu-oxidase_2nd"/>
</dbReference>
<proteinExistence type="predicted"/>
<name>A0ABY7TUK3_9SPHN</name>
<dbReference type="Pfam" id="PF07732">
    <property type="entry name" value="Cu-oxidase_3"/>
    <property type="match status" value="1"/>
</dbReference>
<dbReference type="PROSITE" id="PS51318">
    <property type="entry name" value="TAT"/>
    <property type="match status" value="1"/>
</dbReference>
<dbReference type="InterPro" id="IPR033138">
    <property type="entry name" value="Cu_oxidase_CS"/>
</dbReference>
<protein>
    <submittedName>
        <fullName evidence="8">Multicopper oxidase domain-containing protein</fullName>
    </submittedName>
</protein>
<reference evidence="8 9" key="1">
    <citation type="submission" date="2023-02" db="EMBL/GenBank/DDBJ databases">
        <title>Genome sequence of Novosphingobium humi KACC 19094.</title>
        <authorList>
            <person name="Kim S."/>
            <person name="Heo J."/>
            <person name="Kwon S.-W."/>
        </authorList>
    </citation>
    <scope>NUCLEOTIDE SEQUENCE [LARGE SCALE GENOMIC DNA]</scope>
    <source>
        <strain evidence="8 9">KACC 19094</strain>
    </source>
</reference>
<dbReference type="InterPro" id="IPR045087">
    <property type="entry name" value="Cu-oxidase_fam"/>
</dbReference>
<evidence type="ECO:0000256" key="4">
    <source>
        <dbReference type="SAM" id="SignalP"/>
    </source>
</evidence>
<evidence type="ECO:0000313" key="8">
    <source>
        <dbReference type="EMBL" id="WCT76605.1"/>
    </source>
</evidence>
<keyword evidence="2" id="KW-0560">Oxidoreductase</keyword>
<gene>
    <name evidence="8" type="ORF">PQ457_11740</name>
</gene>
<evidence type="ECO:0000256" key="1">
    <source>
        <dbReference type="ARBA" id="ARBA00022723"/>
    </source>
</evidence>
<dbReference type="PROSITE" id="PS00080">
    <property type="entry name" value="MULTICOPPER_OXIDASE2"/>
    <property type="match status" value="1"/>
</dbReference>
<dbReference type="Proteomes" id="UP001218231">
    <property type="component" value="Chromosome"/>
</dbReference>
<keyword evidence="1" id="KW-0479">Metal-binding</keyword>
<dbReference type="PROSITE" id="PS00079">
    <property type="entry name" value="MULTICOPPER_OXIDASE1"/>
    <property type="match status" value="1"/>
</dbReference>
<dbReference type="InterPro" id="IPR034282">
    <property type="entry name" value="CuRO_2_CopA"/>
</dbReference>
<dbReference type="CDD" id="cd13896">
    <property type="entry name" value="CuRO_3_CopA"/>
    <property type="match status" value="1"/>
</dbReference>
<feature type="domain" description="Plastocyanin-like" evidence="7">
    <location>
        <begin position="51"/>
        <end position="161"/>
    </location>
</feature>
<feature type="chain" id="PRO_5045426440" evidence="4">
    <location>
        <begin position="32"/>
        <end position="555"/>
    </location>
</feature>
<evidence type="ECO:0000259" key="6">
    <source>
        <dbReference type="Pfam" id="PF07731"/>
    </source>
</evidence>
<dbReference type="EMBL" id="CP117417">
    <property type="protein sequence ID" value="WCT76605.1"/>
    <property type="molecule type" value="Genomic_DNA"/>
</dbReference>
<keyword evidence="4" id="KW-0732">Signal</keyword>
<dbReference type="InterPro" id="IPR011706">
    <property type="entry name" value="Cu-oxidase_C"/>
</dbReference>
<organism evidence="8 9">
    <name type="scientific">Novosphingobium humi</name>
    <dbReference type="NCBI Taxonomy" id="2282397"/>
    <lineage>
        <taxon>Bacteria</taxon>
        <taxon>Pseudomonadati</taxon>
        <taxon>Pseudomonadota</taxon>
        <taxon>Alphaproteobacteria</taxon>
        <taxon>Sphingomonadales</taxon>
        <taxon>Sphingomonadaceae</taxon>
        <taxon>Novosphingobium</taxon>
    </lineage>
</organism>
<dbReference type="RefSeq" id="WP_273617019.1">
    <property type="nucleotide sequence ID" value="NZ_CP117417.1"/>
</dbReference>
<dbReference type="Gene3D" id="2.60.40.420">
    <property type="entry name" value="Cupredoxins - blue copper proteins"/>
    <property type="match status" value="3"/>
</dbReference>
<evidence type="ECO:0000256" key="2">
    <source>
        <dbReference type="ARBA" id="ARBA00023002"/>
    </source>
</evidence>
<dbReference type="SUPFAM" id="SSF49503">
    <property type="entry name" value="Cupredoxins"/>
    <property type="match status" value="3"/>
</dbReference>
<feature type="domain" description="Plastocyanin-like" evidence="6">
    <location>
        <begin position="436"/>
        <end position="553"/>
    </location>
</feature>
<accession>A0ABY7TUK3</accession>
<evidence type="ECO:0000259" key="5">
    <source>
        <dbReference type="Pfam" id="PF00394"/>
    </source>
</evidence>
<dbReference type="InterPro" id="IPR008972">
    <property type="entry name" value="Cupredoxin"/>
</dbReference>
<dbReference type="InterPro" id="IPR034279">
    <property type="entry name" value="CuRO_3_CopA"/>
</dbReference>
<sequence length="555" mass="60728">MPAIQFHRRQLLQGAAALTTLWAGFASTAHAASMPGARELAGEEITLTIGQTIIQVDGRPARAVAINGGVPGPTLRLRQGQKLRITVINELNEDSSIHWHGLELPFQMDGVPGVSFPGIPALGRFTYEFTITQHGTYWYHSHSGLQEMMGCYGSIVIEPAQADPAPPAHDHVMVLSDHSYVHPAGILRKLKVDPGHYARYPQTLAGLIAGKDQPLKTRLEFARMRMDPADISDVTGKVFRYLINGRGMADNFTAPITPGAPTRLRFINAGSMTFFNVRIPDLAMKVIAADGQPIVPVEVDEFQMGPGETYDVLITPQDRAYTVAAEAMDRSGMARATLTPRPGLAAPVPPLRAPVRLTMRDMGMDMDMSHGGGGMDMSMRSQANAPDVKLGPGVDMIAPMPVDRTGDPGLGLDKIGHRVLTYRDLVAPEQNPDPRAPQREIEMHLTGSMDRYLWSFDGVTMSEAHHPVTWTTGERLRITLINDTMMGHPIHLHGHIFELVTGHGDRSPRKHTVIVQPGGKVSFDVTAIEGDWPMHCHLFLHMAMGMMRVVKVRGA</sequence>
<dbReference type="Pfam" id="PF00394">
    <property type="entry name" value="Cu-oxidase"/>
    <property type="match status" value="1"/>
</dbReference>
<evidence type="ECO:0000256" key="3">
    <source>
        <dbReference type="ARBA" id="ARBA00023008"/>
    </source>
</evidence>
<dbReference type="PANTHER" id="PTHR11709">
    <property type="entry name" value="MULTI-COPPER OXIDASE"/>
    <property type="match status" value="1"/>
</dbReference>
<feature type="signal peptide" evidence="4">
    <location>
        <begin position="1"/>
        <end position="31"/>
    </location>
</feature>
<dbReference type="Pfam" id="PF07731">
    <property type="entry name" value="Cu-oxidase_2"/>
    <property type="match status" value="1"/>
</dbReference>
<evidence type="ECO:0000313" key="9">
    <source>
        <dbReference type="Proteomes" id="UP001218231"/>
    </source>
</evidence>
<dbReference type="InterPro" id="IPR011707">
    <property type="entry name" value="Cu-oxidase-like_N"/>
</dbReference>
<evidence type="ECO:0000259" key="7">
    <source>
        <dbReference type="Pfam" id="PF07732"/>
    </source>
</evidence>
<dbReference type="InterPro" id="IPR002355">
    <property type="entry name" value="Cu_oxidase_Cu_BS"/>
</dbReference>
<feature type="domain" description="Plastocyanin-like" evidence="5">
    <location>
        <begin position="238"/>
        <end position="335"/>
    </location>
</feature>
<keyword evidence="3" id="KW-0186">Copper</keyword>
<keyword evidence="9" id="KW-1185">Reference proteome</keyword>